<evidence type="ECO:0000256" key="3">
    <source>
        <dbReference type="ARBA" id="ARBA00022606"/>
    </source>
</evidence>
<keyword evidence="3 10" id="KW-0716">Sensory transduction</keyword>
<keyword evidence="7 10" id="KW-0472">Membrane</keyword>
<sequence length="361" mass="41915">MNYLIGCRDRTTAFSAKEGASARHLLTTYGTIMRNYEKLLKAMQEIEKLHNTFTRPPSESLLKNITISSLRFRKFSAIFTVITFLQSMSTFMLFEDRATSFPYILIKNIFGDNIIIKIALCSVILPHSWCFGSMPMLLSNYYTWHFEYSLKMLKEQMEMCTINKTGHVHTLDPLDCSICQRMIENELKYFLKQYTRINSAIVFYIDIVKWRFLAIACAGAYFMATTSFYIMSLRSKAAFPYLGLLLISTLVAFVFSEGGEKIEEECRQIHIAAQQFKWYYWNKSNRQLLLMFLTMTEHPMSVTCYGFATQNRTLLLKVSKRNHVSNGRGAQAGIFAVTRARQIITWGKNLYRLNVPLHIRS</sequence>
<dbReference type="InterPro" id="IPR004117">
    <property type="entry name" value="7tm6_olfct_rcpt"/>
</dbReference>
<dbReference type="PANTHER" id="PTHR21137:SF35">
    <property type="entry name" value="ODORANT RECEPTOR 19A-RELATED"/>
    <property type="match status" value="1"/>
</dbReference>
<keyword evidence="2" id="KW-1003">Cell membrane</keyword>
<gene>
    <name evidence="11" type="primary">LOC114335601</name>
</gene>
<evidence type="ECO:0000256" key="7">
    <source>
        <dbReference type="ARBA" id="ARBA00023136"/>
    </source>
</evidence>
<keyword evidence="8 10" id="KW-0675">Receptor</keyword>
<name>A0A6P7GB65_DIAVI</name>
<dbReference type="Pfam" id="PF02949">
    <property type="entry name" value="7tm_6"/>
    <property type="match status" value="1"/>
</dbReference>
<evidence type="ECO:0000256" key="9">
    <source>
        <dbReference type="ARBA" id="ARBA00023224"/>
    </source>
</evidence>
<feature type="transmembrane region" description="Helical" evidence="10">
    <location>
        <begin position="75"/>
        <end position="94"/>
    </location>
</feature>
<comment type="subcellular location">
    <subcellularLocation>
        <location evidence="1 10">Cell membrane</location>
        <topology evidence="1 10">Multi-pass membrane protein</topology>
    </subcellularLocation>
</comment>
<accession>A0A6P7GB65</accession>
<dbReference type="GO" id="GO:0005886">
    <property type="term" value="C:plasma membrane"/>
    <property type="evidence" value="ECO:0007669"/>
    <property type="project" value="UniProtKB-SubCell"/>
</dbReference>
<dbReference type="GO" id="GO:0004984">
    <property type="term" value="F:olfactory receptor activity"/>
    <property type="evidence" value="ECO:0007669"/>
    <property type="project" value="InterPro"/>
</dbReference>
<evidence type="ECO:0000256" key="5">
    <source>
        <dbReference type="ARBA" id="ARBA00022725"/>
    </source>
</evidence>
<evidence type="ECO:0000256" key="1">
    <source>
        <dbReference type="ARBA" id="ARBA00004651"/>
    </source>
</evidence>
<reference evidence="11" key="1">
    <citation type="submission" date="2025-08" db="UniProtKB">
        <authorList>
            <consortium name="RefSeq"/>
        </authorList>
    </citation>
    <scope>IDENTIFICATION</scope>
    <source>
        <tissue evidence="11">Whole insect</tissue>
    </source>
</reference>
<evidence type="ECO:0000256" key="2">
    <source>
        <dbReference type="ARBA" id="ARBA00022475"/>
    </source>
</evidence>
<dbReference type="GO" id="GO:0007165">
    <property type="term" value="P:signal transduction"/>
    <property type="evidence" value="ECO:0007669"/>
    <property type="project" value="UniProtKB-KW"/>
</dbReference>
<dbReference type="InParanoid" id="A0A6P7GB65"/>
<feature type="transmembrane region" description="Helical" evidence="10">
    <location>
        <begin position="114"/>
        <end position="132"/>
    </location>
</feature>
<proteinExistence type="inferred from homology"/>
<dbReference type="GO" id="GO:0005549">
    <property type="term" value="F:odorant binding"/>
    <property type="evidence" value="ECO:0007669"/>
    <property type="project" value="InterPro"/>
</dbReference>
<evidence type="ECO:0000256" key="10">
    <source>
        <dbReference type="RuleBase" id="RU351113"/>
    </source>
</evidence>
<feature type="transmembrane region" description="Helical" evidence="10">
    <location>
        <begin position="237"/>
        <end position="255"/>
    </location>
</feature>
<keyword evidence="4 10" id="KW-0812">Transmembrane</keyword>
<comment type="caution">
    <text evidence="10">Lacks conserved residue(s) required for the propagation of feature annotation.</text>
</comment>
<dbReference type="RefSeq" id="XP_028141660.1">
    <property type="nucleotide sequence ID" value="XM_028285859.1"/>
</dbReference>
<keyword evidence="6 10" id="KW-1133">Transmembrane helix</keyword>
<organism evidence="11">
    <name type="scientific">Diabrotica virgifera virgifera</name>
    <name type="common">western corn rootworm</name>
    <dbReference type="NCBI Taxonomy" id="50390"/>
    <lineage>
        <taxon>Eukaryota</taxon>
        <taxon>Metazoa</taxon>
        <taxon>Ecdysozoa</taxon>
        <taxon>Arthropoda</taxon>
        <taxon>Hexapoda</taxon>
        <taxon>Insecta</taxon>
        <taxon>Pterygota</taxon>
        <taxon>Neoptera</taxon>
        <taxon>Endopterygota</taxon>
        <taxon>Coleoptera</taxon>
        <taxon>Polyphaga</taxon>
        <taxon>Cucujiformia</taxon>
        <taxon>Chrysomeloidea</taxon>
        <taxon>Chrysomelidae</taxon>
        <taxon>Galerucinae</taxon>
        <taxon>Diabroticina</taxon>
        <taxon>Diabroticites</taxon>
        <taxon>Diabrotica</taxon>
    </lineage>
</organism>
<protein>
    <recommendedName>
        <fullName evidence="10">Odorant receptor</fullName>
    </recommendedName>
</protein>
<evidence type="ECO:0000313" key="11">
    <source>
        <dbReference type="RefSeq" id="XP_028141660.1"/>
    </source>
</evidence>
<evidence type="ECO:0000256" key="8">
    <source>
        <dbReference type="ARBA" id="ARBA00023170"/>
    </source>
</evidence>
<dbReference type="PANTHER" id="PTHR21137">
    <property type="entry name" value="ODORANT RECEPTOR"/>
    <property type="match status" value="1"/>
</dbReference>
<dbReference type="AlphaFoldDB" id="A0A6P7GB65"/>
<comment type="similarity">
    <text evidence="10">Belongs to the insect chemoreceptor superfamily. Heteromeric odorant receptor channel (TC 1.A.69) family.</text>
</comment>
<keyword evidence="5 10" id="KW-0552">Olfaction</keyword>
<keyword evidence="9 10" id="KW-0807">Transducer</keyword>
<evidence type="ECO:0000256" key="4">
    <source>
        <dbReference type="ARBA" id="ARBA00022692"/>
    </source>
</evidence>
<evidence type="ECO:0000256" key="6">
    <source>
        <dbReference type="ARBA" id="ARBA00022989"/>
    </source>
</evidence>